<dbReference type="InterPro" id="IPR011009">
    <property type="entry name" value="Kinase-like_dom_sf"/>
</dbReference>
<keyword evidence="9 14" id="KW-0067">ATP-binding</keyword>
<comment type="catalytic activity">
    <reaction evidence="13">
        <text>L-seryl-[protein] + ATP = O-phospho-L-seryl-[protein] + ADP + H(+)</text>
        <dbReference type="Rhea" id="RHEA:17989"/>
        <dbReference type="Rhea" id="RHEA-COMP:9863"/>
        <dbReference type="Rhea" id="RHEA-COMP:11604"/>
        <dbReference type="ChEBI" id="CHEBI:15378"/>
        <dbReference type="ChEBI" id="CHEBI:29999"/>
        <dbReference type="ChEBI" id="CHEBI:30616"/>
        <dbReference type="ChEBI" id="CHEBI:83421"/>
        <dbReference type="ChEBI" id="CHEBI:456216"/>
        <dbReference type="EC" id="2.7.11.1"/>
    </reaction>
</comment>
<keyword evidence="10 16" id="KW-1133">Transmembrane helix</keyword>
<dbReference type="InterPro" id="IPR017441">
    <property type="entry name" value="Protein_kinase_ATP_BS"/>
</dbReference>
<evidence type="ECO:0000313" key="18">
    <source>
        <dbReference type="EMBL" id="KAJ6697958.1"/>
    </source>
</evidence>
<dbReference type="GO" id="GO:0005886">
    <property type="term" value="C:plasma membrane"/>
    <property type="evidence" value="ECO:0007669"/>
    <property type="project" value="UniProtKB-SubCell"/>
</dbReference>
<evidence type="ECO:0000256" key="8">
    <source>
        <dbReference type="ARBA" id="ARBA00022777"/>
    </source>
</evidence>
<proteinExistence type="predicted"/>
<dbReference type="InterPro" id="IPR008271">
    <property type="entry name" value="Ser/Thr_kinase_AS"/>
</dbReference>
<dbReference type="FunFam" id="3.30.200.20:FF:000212">
    <property type="entry name" value="Proline-rich receptor-like protein kinase PERK8"/>
    <property type="match status" value="1"/>
</dbReference>
<evidence type="ECO:0000256" key="15">
    <source>
        <dbReference type="SAM" id="MobiDB-lite"/>
    </source>
</evidence>
<dbReference type="Pfam" id="PF07714">
    <property type="entry name" value="PK_Tyr_Ser-Thr"/>
    <property type="match status" value="1"/>
</dbReference>
<evidence type="ECO:0000256" key="4">
    <source>
        <dbReference type="ARBA" id="ARBA00022527"/>
    </source>
</evidence>
<evidence type="ECO:0000256" key="3">
    <source>
        <dbReference type="ARBA" id="ARBA00022475"/>
    </source>
</evidence>
<sequence>MSSAPLESPAPVDYPAATSQPLPPSQPPAGMDNTSPPTMPQIEPYASPPSPVVVMLPPAIPPDSNPTPPPLVTPVLPPLPMTIPVFSPPVASTPPPVELAPPPEASTNPIIPVPPPTLFPEPPIPSLTSPPSPMRPSLPQPPLPSPLPTSPLSQPPSTSWPPPSPPKATPPVLATPSPIMPPLTRHSYPQAPPFLQVTSSPPPTTSTVSSPPSLALTPPPPPPPPLPTSMVSSTPSLPLAKGSLPMSSKQFHMSTGLVVACAIGGVFFLLVLGLLFICCKDKRRRNQSTKEHHNTSKILAPTDNDKNAQVHHSEMKCFQSGDCVITVQTKTFLPPPSTSNTRSRSINSPWTVNALPHQGPPDAAFSFSSGTCTYDELAVATNGFSDANLLGEGGFGYVHKGFLPCGKEIAVKQLKEGSNQGEREFQAEVEIISRVHHKHLVSLVGYCIHGSARLLVYEFVPNNTLEFHLHGTGQPVLEWETRLKIAIGSAKGLAYLHEDCHPRIIHRDIKASNILLDHNFEAKVSDFGLAKSFSDASTSSTHISTRVMGTFGYMAPEYALSGKLTDKSDVYSYGVVLLELITGHPPIFPADSVMNASLVAWARPLLTQALEDGNFEALIDPRLGFRYNSSEMASMVGCAAACVHPSSWIRPRMSQIVHALEGGMSAQDLYCSSVSSSSRTYHYKENMKNFNMARGSAQDGISGNTGTTSEYGLNPSSSSSEASSR</sequence>
<organism evidence="18 19">
    <name type="scientific">Salix purpurea</name>
    <name type="common">Purple osier willow</name>
    <dbReference type="NCBI Taxonomy" id="77065"/>
    <lineage>
        <taxon>Eukaryota</taxon>
        <taxon>Viridiplantae</taxon>
        <taxon>Streptophyta</taxon>
        <taxon>Embryophyta</taxon>
        <taxon>Tracheophyta</taxon>
        <taxon>Spermatophyta</taxon>
        <taxon>Magnoliopsida</taxon>
        <taxon>eudicotyledons</taxon>
        <taxon>Gunneridae</taxon>
        <taxon>Pentapetalae</taxon>
        <taxon>rosids</taxon>
        <taxon>fabids</taxon>
        <taxon>Malpighiales</taxon>
        <taxon>Salicaceae</taxon>
        <taxon>Saliceae</taxon>
        <taxon>Salix</taxon>
    </lineage>
</organism>
<evidence type="ECO:0000259" key="17">
    <source>
        <dbReference type="PROSITE" id="PS50011"/>
    </source>
</evidence>
<reference evidence="18" key="1">
    <citation type="submission" date="2022-11" db="EMBL/GenBank/DDBJ databases">
        <authorList>
            <person name="Hyden B.L."/>
            <person name="Feng K."/>
            <person name="Yates T."/>
            <person name="Jawdy S."/>
            <person name="Smart L.B."/>
            <person name="Muchero W."/>
        </authorList>
    </citation>
    <scope>NUCLEOTIDE SEQUENCE</scope>
    <source>
        <tissue evidence="18">Shoot tip</tissue>
    </source>
</reference>
<feature type="compositionally biased region" description="Pro residues" evidence="15">
    <location>
        <begin position="91"/>
        <end position="104"/>
    </location>
</feature>
<feature type="compositionally biased region" description="Pro residues" evidence="15">
    <location>
        <begin position="111"/>
        <end position="149"/>
    </location>
</feature>
<dbReference type="SMART" id="SM00220">
    <property type="entry name" value="S_TKc"/>
    <property type="match status" value="1"/>
</dbReference>
<dbReference type="Gene3D" id="1.10.510.10">
    <property type="entry name" value="Transferase(Phosphotransferase) domain 1"/>
    <property type="match status" value="1"/>
</dbReference>
<dbReference type="InterPro" id="IPR001245">
    <property type="entry name" value="Ser-Thr/Tyr_kinase_cat_dom"/>
</dbReference>
<evidence type="ECO:0000256" key="5">
    <source>
        <dbReference type="ARBA" id="ARBA00022679"/>
    </source>
</evidence>
<protein>
    <recommendedName>
        <fullName evidence="2">non-specific serine/threonine protein kinase</fullName>
        <ecNumber evidence="2">2.7.11.1</ecNumber>
    </recommendedName>
</protein>
<keyword evidence="5" id="KW-0808">Transferase</keyword>
<dbReference type="PROSITE" id="PS00107">
    <property type="entry name" value="PROTEIN_KINASE_ATP"/>
    <property type="match status" value="1"/>
</dbReference>
<comment type="caution">
    <text evidence="18">The sequence shown here is derived from an EMBL/GenBank/DDBJ whole genome shotgun (WGS) entry which is preliminary data.</text>
</comment>
<keyword evidence="4" id="KW-0723">Serine/threonine-protein kinase</keyword>
<evidence type="ECO:0000313" key="19">
    <source>
        <dbReference type="Proteomes" id="UP001151532"/>
    </source>
</evidence>
<name>A0A9Q0Q0W8_SALPP</name>
<keyword evidence="7 14" id="KW-0547">Nucleotide-binding</keyword>
<dbReference type="InterPro" id="IPR000719">
    <property type="entry name" value="Prot_kinase_dom"/>
</dbReference>
<dbReference type="CDD" id="cd14066">
    <property type="entry name" value="STKc_IRAK"/>
    <property type="match status" value="1"/>
</dbReference>
<feature type="binding site" evidence="14">
    <location>
        <position position="412"/>
    </location>
    <ligand>
        <name>ATP</name>
        <dbReference type="ChEBI" id="CHEBI:30616"/>
    </ligand>
</feature>
<dbReference type="PROSITE" id="PS50011">
    <property type="entry name" value="PROTEIN_KINASE_DOM"/>
    <property type="match status" value="1"/>
</dbReference>
<feature type="transmembrane region" description="Helical" evidence="16">
    <location>
        <begin position="256"/>
        <end position="278"/>
    </location>
</feature>
<dbReference type="GO" id="GO:0005524">
    <property type="term" value="F:ATP binding"/>
    <property type="evidence" value="ECO:0007669"/>
    <property type="project" value="UniProtKB-UniRule"/>
</dbReference>
<evidence type="ECO:0000256" key="11">
    <source>
        <dbReference type="ARBA" id="ARBA00023136"/>
    </source>
</evidence>
<reference evidence="18" key="2">
    <citation type="journal article" date="2023" name="Int. J. Mol. Sci.">
        <title>De Novo Assembly and Annotation of 11 Diverse Shrub Willow (Salix) Genomes Reveals Novel Gene Organization in Sex-Linked Regions.</title>
        <authorList>
            <person name="Hyden B."/>
            <person name="Feng K."/>
            <person name="Yates T.B."/>
            <person name="Jawdy S."/>
            <person name="Cereghino C."/>
            <person name="Smart L.B."/>
            <person name="Muchero W."/>
        </authorList>
    </citation>
    <scope>NUCLEOTIDE SEQUENCE</scope>
    <source>
        <tissue evidence="18">Shoot tip</tissue>
    </source>
</reference>
<keyword evidence="8 18" id="KW-0418">Kinase</keyword>
<dbReference type="PRINTS" id="PR01217">
    <property type="entry name" value="PRICHEXTENSN"/>
</dbReference>
<comment type="subcellular location">
    <subcellularLocation>
        <location evidence="1">Cell membrane</location>
        <topology evidence="1">Single-pass membrane protein</topology>
    </subcellularLocation>
</comment>
<evidence type="ECO:0000256" key="16">
    <source>
        <dbReference type="SAM" id="Phobius"/>
    </source>
</evidence>
<evidence type="ECO:0000256" key="1">
    <source>
        <dbReference type="ARBA" id="ARBA00004162"/>
    </source>
</evidence>
<evidence type="ECO:0000256" key="2">
    <source>
        <dbReference type="ARBA" id="ARBA00012513"/>
    </source>
</evidence>
<feature type="region of interest" description="Disordered" evidence="15">
    <location>
        <begin position="1"/>
        <end position="234"/>
    </location>
</feature>
<dbReference type="InterPro" id="IPR047117">
    <property type="entry name" value="PERK1-13-like"/>
</dbReference>
<keyword evidence="19" id="KW-1185">Reference proteome</keyword>
<feature type="compositionally biased region" description="Polar residues" evidence="15">
    <location>
        <begin position="699"/>
        <end position="715"/>
    </location>
</feature>
<dbReference type="Gene3D" id="3.30.200.20">
    <property type="entry name" value="Phosphorylase Kinase, domain 1"/>
    <property type="match status" value="1"/>
</dbReference>
<feature type="region of interest" description="Disordered" evidence="15">
    <location>
        <begin position="694"/>
        <end position="725"/>
    </location>
</feature>
<dbReference type="SUPFAM" id="SSF56112">
    <property type="entry name" value="Protein kinase-like (PK-like)"/>
    <property type="match status" value="1"/>
</dbReference>
<evidence type="ECO:0000256" key="14">
    <source>
        <dbReference type="PROSITE-ProRule" id="PRU10141"/>
    </source>
</evidence>
<dbReference type="EC" id="2.7.11.1" evidence="2"/>
<feature type="compositionally biased region" description="Pro residues" evidence="15">
    <location>
        <begin position="217"/>
        <end position="227"/>
    </location>
</feature>
<evidence type="ECO:0000256" key="10">
    <source>
        <dbReference type="ARBA" id="ARBA00022989"/>
    </source>
</evidence>
<feature type="compositionally biased region" description="Pro residues" evidence="15">
    <location>
        <begin position="58"/>
        <end position="81"/>
    </location>
</feature>
<gene>
    <name evidence="18" type="ORF">OIU79_011502</name>
</gene>
<feature type="domain" description="Protein kinase" evidence="17">
    <location>
        <begin position="384"/>
        <end position="661"/>
    </location>
</feature>
<feature type="compositionally biased region" description="Pro residues" evidence="15">
    <location>
        <begin position="158"/>
        <end position="169"/>
    </location>
</feature>
<keyword evidence="11 16" id="KW-0472">Membrane</keyword>
<dbReference type="GO" id="GO:0004674">
    <property type="term" value="F:protein serine/threonine kinase activity"/>
    <property type="evidence" value="ECO:0007669"/>
    <property type="project" value="UniProtKB-KW"/>
</dbReference>
<evidence type="ECO:0000256" key="12">
    <source>
        <dbReference type="ARBA" id="ARBA00047899"/>
    </source>
</evidence>
<keyword evidence="6 16" id="KW-0812">Transmembrane</keyword>
<dbReference type="OrthoDB" id="848928at2759"/>
<feature type="compositionally biased region" description="Low complexity" evidence="15">
    <location>
        <begin position="205"/>
        <end position="216"/>
    </location>
</feature>
<evidence type="ECO:0000256" key="6">
    <source>
        <dbReference type="ARBA" id="ARBA00022692"/>
    </source>
</evidence>
<feature type="compositionally biased region" description="Low complexity" evidence="15">
    <location>
        <begin position="716"/>
        <end position="725"/>
    </location>
</feature>
<evidence type="ECO:0000256" key="9">
    <source>
        <dbReference type="ARBA" id="ARBA00022840"/>
    </source>
</evidence>
<evidence type="ECO:0000256" key="13">
    <source>
        <dbReference type="ARBA" id="ARBA00048679"/>
    </source>
</evidence>
<evidence type="ECO:0000256" key="7">
    <source>
        <dbReference type="ARBA" id="ARBA00022741"/>
    </source>
</evidence>
<keyword evidence="18" id="KW-0675">Receptor</keyword>
<comment type="catalytic activity">
    <reaction evidence="12">
        <text>L-threonyl-[protein] + ATP = O-phospho-L-threonyl-[protein] + ADP + H(+)</text>
        <dbReference type="Rhea" id="RHEA:46608"/>
        <dbReference type="Rhea" id="RHEA-COMP:11060"/>
        <dbReference type="Rhea" id="RHEA-COMP:11605"/>
        <dbReference type="ChEBI" id="CHEBI:15378"/>
        <dbReference type="ChEBI" id="CHEBI:30013"/>
        <dbReference type="ChEBI" id="CHEBI:30616"/>
        <dbReference type="ChEBI" id="CHEBI:61977"/>
        <dbReference type="ChEBI" id="CHEBI:456216"/>
        <dbReference type="EC" id="2.7.11.1"/>
    </reaction>
</comment>
<keyword evidence="3" id="KW-1003">Cell membrane</keyword>
<dbReference type="EMBL" id="JAPFFK010000017">
    <property type="protein sequence ID" value="KAJ6697958.1"/>
    <property type="molecule type" value="Genomic_DNA"/>
</dbReference>
<dbReference type="AlphaFoldDB" id="A0A9Q0Q0W8"/>
<accession>A0A9Q0Q0W8</accession>
<dbReference type="PROSITE" id="PS00108">
    <property type="entry name" value="PROTEIN_KINASE_ST"/>
    <property type="match status" value="1"/>
</dbReference>
<dbReference type="PANTHER" id="PTHR47982:SF22">
    <property type="entry name" value="PROLINE-RICH RECEPTOR-LIKE PROTEIN KINASE PERK14"/>
    <property type="match status" value="1"/>
</dbReference>
<dbReference type="FunFam" id="1.10.510.10:FF:000173">
    <property type="entry name" value="proline-rich receptor-like protein kinase PERK8"/>
    <property type="match status" value="1"/>
</dbReference>
<dbReference type="Proteomes" id="UP001151532">
    <property type="component" value="Chromosome 6"/>
</dbReference>
<dbReference type="PANTHER" id="PTHR47982">
    <property type="entry name" value="PROLINE-RICH RECEPTOR-LIKE PROTEIN KINASE PERK4"/>
    <property type="match status" value="1"/>
</dbReference>